<dbReference type="InterPro" id="IPR004360">
    <property type="entry name" value="Glyas_Fos-R_dOase_dom"/>
</dbReference>
<dbReference type="InterPro" id="IPR037523">
    <property type="entry name" value="VOC_core"/>
</dbReference>
<sequence>MTTNFDAQSDKVLSPAYLAHIVLRTNKFKEMAAYYKTFLGASISHENEMLSFLTFDEEHHHVAIARIPNTTNRTPNTCGLEHFAFTYRSLTDLALAYRQRKARGILPVWCINHGPTTSIYYCDTDGNRIETQVDNFDTVEEIMRFIQSPEFAENPIGTDFDPEILVERLQRGDEEKEIKKREEIGLRGLLDVAQQ</sequence>
<proteinExistence type="predicted"/>
<dbReference type="OMA" id="EITTHSW"/>
<dbReference type="Proteomes" id="UP000258309">
    <property type="component" value="Unassembled WGS sequence"/>
</dbReference>
<comment type="caution">
    <text evidence="2">The sequence shown here is derived from an EMBL/GenBank/DDBJ whole genome shotgun (WGS) entry which is preliminary data.</text>
</comment>
<dbReference type="Gene3D" id="3.10.180.10">
    <property type="entry name" value="2,3-Dihydroxybiphenyl 1,2-Dioxygenase, domain 1"/>
    <property type="match status" value="1"/>
</dbReference>
<name>A0A3E2GVJ5_SCYLI</name>
<dbReference type="OrthoDB" id="5371818at2759"/>
<dbReference type="AlphaFoldDB" id="A0A3E2GVJ5"/>
<keyword evidence="3" id="KW-1185">Reference proteome</keyword>
<accession>A0A3E2GVJ5</accession>
<dbReference type="SUPFAM" id="SSF54593">
    <property type="entry name" value="Glyoxalase/Bleomycin resistance protein/Dihydroxybiphenyl dioxygenase"/>
    <property type="match status" value="1"/>
</dbReference>
<feature type="non-terminal residue" evidence="2">
    <location>
        <position position="195"/>
    </location>
</feature>
<dbReference type="EMBL" id="NCSJ02000402">
    <property type="protein sequence ID" value="RFU24783.1"/>
    <property type="molecule type" value="Genomic_DNA"/>
</dbReference>
<dbReference type="PROSITE" id="PS51819">
    <property type="entry name" value="VOC"/>
    <property type="match status" value="1"/>
</dbReference>
<dbReference type="InterPro" id="IPR029068">
    <property type="entry name" value="Glyas_Bleomycin-R_OHBP_Dase"/>
</dbReference>
<evidence type="ECO:0000259" key="1">
    <source>
        <dbReference type="PROSITE" id="PS51819"/>
    </source>
</evidence>
<evidence type="ECO:0000313" key="3">
    <source>
        <dbReference type="Proteomes" id="UP000258309"/>
    </source>
</evidence>
<organism evidence="2 3">
    <name type="scientific">Scytalidium lignicola</name>
    <name type="common">Hyphomycete</name>
    <dbReference type="NCBI Taxonomy" id="5539"/>
    <lineage>
        <taxon>Eukaryota</taxon>
        <taxon>Fungi</taxon>
        <taxon>Dikarya</taxon>
        <taxon>Ascomycota</taxon>
        <taxon>Pezizomycotina</taxon>
        <taxon>Leotiomycetes</taxon>
        <taxon>Leotiomycetes incertae sedis</taxon>
        <taxon>Scytalidium</taxon>
    </lineage>
</organism>
<dbReference type="Pfam" id="PF00903">
    <property type="entry name" value="Glyoxalase"/>
    <property type="match status" value="1"/>
</dbReference>
<gene>
    <name evidence="2" type="ORF">B7463_g11556</name>
</gene>
<feature type="non-terminal residue" evidence="2">
    <location>
        <position position="1"/>
    </location>
</feature>
<reference evidence="2 3" key="1">
    <citation type="submission" date="2018-05" db="EMBL/GenBank/DDBJ databases">
        <title>Draft genome sequence of Scytalidium lignicola DSM 105466, a ubiquitous saprotrophic fungus.</title>
        <authorList>
            <person name="Buettner E."/>
            <person name="Gebauer A.M."/>
            <person name="Hofrichter M."/>
            <person name="Liers C."/>
            <person name="Kellner H."/>
        </authorList>
    </citation>
    <scope>NUCLEOTIDE SEQUENCE [LARGE SCALE GENOMIC DNA]</scope>
    <source>
        <strain evidence="2 3">DSM 105466</strain>
    </source>
</reference>
<feature type="domain" description="VOC" evidence="1">
    <location>
        <begin position="17"/>
        <end position="134"/>
    </location>
</feature>
<evidence type="ECO:0000313" key="2">
    <source>
        <dbReference type="EMBL" id="RFU24783.1"/>
    </source>
</evidence>
<protein>
    <recommendedName>
        <fullName evidence="1">VOC domain-containing protein</fullName>
    </recommendedName>
</protein>